<dbReference type="WBParaSite" id="PEQ_0000811201-mRNA-1">
    <property type="protein sequence ID" value="PEQ_0000811201-mRNA-1"/>
    <property type="gene ID" value="PEQ_0000811201"/>
</dbReference>
<reference evidence="2" key="1">
    <citation type="submission" date="2022-11" db="UniProtKB">
        <authorList>
            <consortium name="WormBaseParasite"/>
        </authorList>
    </citation>
    <scope>IDENTIFICATION</scope>
</reference>
<organism evidence="1 2">
    <name type="scientific">Parascaris equorum</name>
    <name type="common">Equine roundworm</name>
    <dbReference type="NCBI Taxonomy" id="6256"/>
    <lineage>
        <taxon>Eukaryota</taxon>
        <taxon>Metazoa</taxon>
        <taxon>Ecdysozoa</taxon>
        <taxon>Nematoda</taxon>
        <taxon>Chromadorea</taxon>
        <taxon>Rhabditida</taxon>
        <taxon>Spirurina</taxon>
        <taxon>Ascaridomorpha</taxon>
        <taxon>Ascaridoidea</taxon>
        <taxon>Ascarididae</taxon>
        <taxon>Parascaris</taxon>
    </lineage>
</organism>
<evidence type="ECO:0000313" key="2">
    <source>
        <dbReference type="WBParaSite" id="PEQ_0000811201-mRNA-1"/>
    </source>
</evidence>
<accession>A0A914RP11</accession>
<proteinExistence type="predicted"/>
<sequence length="152" mass="16719">MQAKLGAALLLQQDQLASYRSEHEHSHSGVQEAVHVTSEESCQAAIERMNEVDAKLLNITADADLKHPESLKSGIHVTVEAYRCGMNRVSSERESTVVISLEDKVPQSGEYKLVSMTAEDASISAEKVHMGLNFSAQHGRKQTSVMRIKCNI</sequence>
<evidence type="ECO:0000313" key="1">
    <source>
        <dbReference type="Proteomes" id="UP000887564"/>
    </source>
</evidence>
<dbReference type="Proteomes" id="UP000887564">
    <property type="component" value="Unplaced"/>
</dbReference>
<protein>
    <submittedName>
        <fullName evidence="2">Uncharacterized protein</fullName>
    </submittedName>
</protein>
<name>A0A914RP11_PAREQ</name>
<keyword evidence="1" id="KW-1185">Reference proteome</keyword>
<dbReference type="AlphaFoldDB" id="A0A914RP11"/>